<dbReference type="Proteomes" id="UP000826656">
    <property type="component" value="Unassembled WGS sequence"/>
</dbReference>
<dbReference type="EMBL" id="JAIVGD010000026">
    <property type="protein sequence ID" value="KAH0741378.1"/>
    <property type="molecule type" value="Genomic_DNA"/>
</dbReference>
<sequence length="226" mass="24563">MSLPFSEDSVIDAEPISYSLPHQYSSSNTTLSLFPQVSENLAASKPITTTVDFSSIDGGKDHPNSPFFTLFTRVYEKTKPIAKNTPPPSLPNTSSTAQSSIDSQHSFVFGSSSREVNALGNWITKKLTRSDVNGASRLLLTRQDLLSLAVVGSRVQKIAVSDAADKLGNMNIGSGWETFVSAERRPTMHPVVKPMKAGGWHGQHNLFHGRSKEFLPGRSFSRKVAG</sequence>
<protein>
    <submittedName>
        <fullName evidence="1">Uncharacterized protein</fullName>
    </submittedName>
</protein>
<keyword evidence="2" id="KW-1185">Reference proteome</keyword>
<gene>
    <name evidence="1" type="ORF">KY290_034421</name>
</gene>
<evidence type="ECO:0000313" key="2">
    <source>
        <dbReference type="Proteomes" id="UP000826656"/>
    </source>
</evidence>
<reference evidence="1 2" key="1">
    <citation type="journal article" date="2021" name="bioRxiv">
        <title>Chromosome-scale and haplotype-resolved genome assembly of a tetraploid potato cultivar.</title>
        <authorList>
            <person name="Sun H."/>
            <person name="Jiao W.-B."/>
            <person name="Krause K."/>
            <person name="Campoy J.A."/>
            <person name="Goel M."/>
            <person name="Folz-Donahue K."/>
            <person name="Kukat C."/>
            <person name="Huettel B."/>
            <person name="Schneeberger K."/>
        </authorList>
    </citation>
    <scope>NUCLEOTIDE SEQUENCE [LARGE SCALE GENOMIC DNA]</scope>
    <source>
        <strain evidence="1">SolTubOtavaFocal</strain>
        <tissue evidence="1">Leaves</tissue>
    </source>
</reference>
<proteinExistence type="predicted"/>
<comment type="caution">
    <text evidence="1">The sequence shown here is derived from an EMBL/GenBank/DDBJ whole genome shotgun (WGS) entry which is preliminary data.</text>
</comment>
<evidence type="ECO:0000313" key="1">
    <source>
        <dbReference type="EMBL" id="KAH0741378.1"/>
    </source>
</evidence>
<organism evidence="1 2">
    <name type="scientific">Solanum tuberosum</name>
    <name type="common">Potato</name>
    <dbReference type="NCBI Taxonomy" id="4113"/>
    <lineage>
        <taxon>Eukaryota</taxon>
        <taxon>Viridiplantae</taxon>
        <taxon>Streptophyta</taxon>
        <taxon>Embryophyta</taxon>
        <taxon>Tracheophyta</taxon>
        <taxon>Spermatophyta</taxon>
        <taxon>Magnoliopsida</taxon>
        <taxon>eudicotyledons</taxon>
        <taxon>Gunneridae</taxon>
        <taxon>Pentapetalae</taxon>
        <taxon>asterids</taxon>
        <taxon>lamiids</taxon>
        <taxon>Solanales</taxon>
        <taxon>Solanaceae</taxon>
        <taxon>Solanoideae</taxon>
        <taxon>Solaneae</taxon>
        <taxon>Solanum</taxon>
    </lineage>
</organism>
<accession>A0ABQ7U4Z2</accession>
<name>A0ABQ7U4Z2_SOLTU</name>